<dbReference type="SUPFAM" id="SSF52540">
    <property type="entry name" value="P-loop containing nucleoside triphosphate hydrolases"/>
    <property type="match status" value="1"/>
</dbReference>
<dbReference type="EMBL" id="JANTQA010000070">
    <property type="protein sequence ID" value="KAJ3425149.1"/>
    <property type="molecule type" value="Genomic_DNA"/>
</dbReference>
<dbReference type="GO" id="GO:0003924">
    <property type="term" value="F:GTPase activity"/>
    <property type="evidence" value="ECO:0007669"/>
    <property type="project" value="InterPro"/>
</dbReference>
<gene>
    <name evidence="5" type="ORF">M0812_27583</name>
</gene>
<name>A0AAV7Y975_9EUKA</name>
<dbReference type="Gene3D" id="3.40.50.300">
    <property type="entry name" value="P-loop containing nucleotide triphosphate hydrolases"/>
    <property type="match status" value="1"/>
</dbReference>
<organism evidence="5 6">
    <name type="scientific">Anaeramoeba flamelloides</name>
    <dbReference type="NCBI Taxonomy" id="1746091"/>
    <lineage>
        <taxon>Eukaryota</taxon>
        <taxon>Metamonada</taxon>
        <taxon>Anaeramoebidae</taxon>
        <taxon>Anaeramoeba</taxon>
    </lineage>
</organism>
<comment type="similarity">
    <text evidence="1">Belongs to the TRAFAC class translation factor GTPase superfamily. Classic translation factor GTPase family. EF-Tu/EF-1A subfamily.</text>
</comment>
<dbReference type="InterPro" id="IPR000795">
    <property type="entry name" value="T_Tr_GTP-bd_dom"/>
</dbReference>
<dbReference type="InterPro" id="IPR009000">
    <property type="entry name" value="Transl_B-barrel_sf"/>
</dbReference>
<evidence type="ECO:0000256" key="2">
    <source>
        <dbReference type="ARBA" id="ARBA00022741"/>
    </source>
</evidence>
<proteinExistence type="inferred from homology"/>
<dbReference type="SUPFAM" id="SSF50447">
    <property type="entry name" value="Translation proteins"/>
    <property type="match status" value="1"/>
</dbReference>
<evidence type="ECO:0000256" key="3">
    <source>
        <dbReference type="ARBA" id="ARBA00023134"/>
    </source>
</evidence>
<dbReference type="InterPro" id="IPR009001">
    <property type="entry name" value="Transl_elong_EF1A/Init_IF2_C"/>
</dbReference>
<dbReference type="SUPFAM" id="SSF50465">
    <property type="entry name" value="EF-Tu/eEF-1alpha/eIF2-gamma C-terminal domain"/>
    <property type="match status" value="1"/>
</dbReference>
<evidence type="ECO:0000259" key="4">
    <source>
        <dbReference type="PROSITE" id="PS51722"/>
    </source>
</evidence>
<dbReference type="InterPro" id="IPR031157">
    <property type="entry name" value="G_TR_CS"/>
</dbReference>
<keyword evidence="2" id="KW-0547">Nucleotide-binding</keyword>
<dbReference type="InterPro" id="IPR050100">
    <property type="entry name" value="TRAFAC_GTPase_members"/>
</dbReference>
<dbReference type="Pfam" id="PF03144">
    <property type="entry name" value="GTP_EFTU_D2"/>
    <property type="match status" value="1"/>
</dbReference>
<evidence type="ECO:0000313" key="5">
    <source>
        <dbReference type="EMBL" id="KAJ3425149.1"/>
    </source>
</evidence>
<dbReference type="PROSITE" id="PS51722">
    <property type="entry name" value="G_TR_2"/>
    <property type="match status" value="1"/>
</dbReference>
<dbReference type="GO" id="GO:0005525">
    <property type="term" value="F:GTP binding"/>
    <property type="evidence" value="ECO:0007669"/>
    <property type="project" value="UniProtKB-KW"/>
</dbReference>
<dbReference type="InterPro" id="IPR027417">
    <property type="entry name" value="P-loop_NTPase"/>
</dbReference>
<dbReference type="Proteomes" id="UP001146793">
    <property type="component" value="Unassembled WGS sequence"/>
</dbReference>
<comment type="caution">
    <text evidence="5">The sequence shown here is derived from an EMBL/GenBank/DDBJ whole genome shotgun (WGS) entry which is preliminary data.</text>
</comment>
<keyword evidence="3" id="KW-0342">GTP-binding</keyword>
<dbReference type="PROSITE" id="PS00301">
    <property type="entry name" value="G_TR_1"/>
    <property type="match status" value="1"/>
</dbReference>
<reference evidence="5" key="1">
    <citation type="submission" date="2022-08" db="EMBL/GenBank/DDBJ databases">
        <title>Novel sulphate-reducing endosymbionts in the free-living metamonad Anaeramoeba.</title>
        <authorList>
            <person name="Jerlstrom-Hultqvist J."/>
            <person name="Cepicka I."/>
            <person name="Gallot-Lavallee L."/>
            <person name="Salas-Leiva D."/>
            <person name="Curtis B.A."/>
            <person name="Zahonova K."/>
            <person name="Pipaliya S."/>
            <person name="Dacks J."/>
            <person name="Roger A.J."/>
        </authorList>
    </citation>
    <scope>NUCLEOTIDE SEQUENCE</scope>
    <source>
        <strain evidence="5">Busselton2</strain>
    </source>
</reference>
<dbReference type="Pfam" id="PF00009">
    <property type="entry name" value="GTP_EFTU"/>
    <property type="match status" value="1"/>
</dbReference>
<dbReference type="InterPro" id="IPR004161">
    <property type="entry name" value="EFTu-like_2"/>
</dbReference>
<dbReference type="InterPro" id="IPR054696">
    <property type="entry name" value="GTP-eEF1A_C"/>
</dbReference>
<dbReference type="PANTHER" id="PTHR23115">
    <property type="entry name" value="TRANSLATION FACTOR"/>
    <property type="match status" value="1"/>
</dbReference>
<protein>
    <submittedName>
        <fullName evidence="5">Translation factor</fullName>
    </submittedName>
</protein>
<dbReference type="AlphaFoldDB" id="A0AAV7Y975"/>
<dbReference type="Gene3D" id="2.40.30.10">
    <property type="entry name" value="Translation factors"/>
    <property type="match status" value="2"/>
</dbReference>
<dbReference type="PRINTS" id="PR00315">
    <property type="entry name" value="ELONGATNFCT"/>
</dbReference>
<evidence type="ECO:0000313" key="6">
    <source>
        <dbReference type="Proteomes" id="UP001146793"/>
    </source>
</evidence>
<feature type="domain" description="Tr-type G" evidence="4">
    <location>
        <begin position="5"/>
        <end position="227"/>
    </location>
</feature>
<dbReference type="Pfam" id="PF22594">
    <property type="entry name" value="GTP-eEF1A_C"/>
    <property type="match status" value="1"/>
</dbReference>
<accession>A0AAV7Y975</accession>
<sequence length="435" mass="49053">MNKQKPSLNVVFLGHFNSGKSTILGHFVYKAGWFDKRRIDKFEKESSEVGRGTYKYAWVIDRLKTEREKGITIKPSNQGVNTQKMNLNLINVPGHPDFMKNFIYGASQADVAVLVVSASESEFEKGVAKDGQTREHLLIARGLGIEKIIVLVNKMDDTTVNYSETRLMEIKNQTGKILDRLGFYTNKIPFIPVSGWKGENLVSLSPNMEWYKGKTFLSVIEELKIPKRLIELPLRMAIADVFKISGIGTVSIGKVETGMIKRHQTISIFPTKLTSPVMSIERFFAIHQTGVAGDFIGICTKGILKSKIKKGMVIGDLENDPPRYTTQFTAQINVIYHPTEIKAGYFPNVFCSVAHCPCRIEKILLKFNPNNADEKEIQNPESLKKGDSAIVVFKPLRQICFETFEEYPPLGRIILRDSRFTIGYGFITSTTKINN</sequence>
<evidence type="ECO:0000256" key="1">
    <source>
        <dbReference type="ARBA" id="ARBA00007249"/>
    </source>
</evidence>